<dbReference type="Pfam" id="PF00400">
    <property type="entry name" value="WD40"/>
    <property type="match status" value="3"/>
</dbReference>
<accession>A0A199W4K6</accession>
<evidence type="ECO:0000256" key="2">
    <source>
        <dbReference type="ARBA" id="ARBA00022737"/>
    </source>
</evidence>
<sequence>CDSFYMEEMGLEHEKGPNIAYGAELDVCILILILDDITACLLNSQNREIILSVFPGGRARRMKPRRLKGHNGAVTYCVASRARPGFVASSAEDGCICGFDLRCKDVLLFTIKVGEDPISSLCFKEGNEDVVYVSSGTGISCFDIRMGSPWTPLETYNYNKDEINQIAFSSKLGFLAAADDSGDVKIVDTSQKCLYKSLRAAHTSICSSVQYIPWKPWTVVTGGLDSKLAIWDFSKGRLLYSIDYGTPEMDNNVSPGNAGQCFNPAFVHSVAVPGVDMLSGLYKVCAVARGDGVVDVIDLESELAPKKSKSSVGSQLRSKRSDIPDANSHPTGQSRGKRLHLDYTLGGHTAAVSCVTFSAFGERGKFLISGGNDATVKLWDWSKRFSSLQTSCDGDVTLNINLKKKVNWICTSPTDSENLIVCDTSKVLKVYTVQ</sequence>
<evidence type="ECO:0000313" key="6">
    <source>
        <dbReference type="Proteomes" id="UP000092600"/>
    </source>
</evidence>
<proteinExistence type="predicted"/>
<comment type="caution">
    <text evidence="5">The sequence shown here is derived from an EMBL/GenBank/DDBJ whole genome shotgun (WGS) entry which is preliminary data.</text>
</comment>
<reference evidence="5 6" key="1">
    <citation type="journal article" date="2016" name="DNA Res.">
        <title>The draft genome of MD-2 pineapple using hybrid error correction of long reads.</title>
        <authorList>
            <person name="Redwan R.M."/>
            <person name="Saidin A."/>
            <person name="Kumar S.V."/>
        </authorList>
    </citation>
    <scope>NUCLEOTIDE SEQUENCE [LARGE SCALE GENOMIC DNA]</scope>
    <source>
        <strain evidence="6">cv. MD2</strain>
        <tissue evidence="5">Leaf</tissue>
    </source>
</reference>
<dbReference type="SMART" id="SM00320">
    <property type="entry name" value="WD40"/>
    <property type="match status" value="6"/>
</dbReference>
<dbReference type="InterPro" id="IPR019775">
    <property type="entry name" value="WD40_repeat_CS"/>
</dbReference>
<gene>
    <name evidence="5" type="ORF">ACMD2_02054</name>
</gene>
<dbReference type="PROSITE" id="PS50294">
    <property type="entry name" value="WD_REPEATS_REGION"/>
    <property type="match status" value="1"/>
</dbReference>
<evidence type="ECO:0000313" key="5">
    <source>
        <dbReference type="EMBL" id="OAY84422.1"/>
    </source>
</evidence>
<protein>
    <submittedName>
        <fullName evidence="5">WD repeat-containing protein 53</fullName>
    </submittedName>
</protein>
<keyword evidence="2" id="KW-0677">Repeat</keyword>
<evidence type="ECO:0000256" key="1">
    <source>
        <dbReference type="ARBA" id="ARBA00022574"/>
    </source>
</evidence>
<evidence type="ECO:0000256" key="4">
    <source>
        <dbReference type="SAM" id="MobiDB-lite"/>
    </source>
</evidence>
<dbReference type="Gene3D" id="2.130.10.10">
    <property type="entry name" value="YVTN repeat-like/Quinoprotein amine dehydrogenase"/>
    <property type="match status" value="2"/>
</dbReference>
<feature type="non-terminal residue" evidence="5">
    <location>
        <position position="1"/>
    </location>
</feature>
<dbReference type="PROSITE" id="PS50082">
    <property type="entry name" value="WD_REPEATS_2"/>
    <property type="match status" value="2"/>
</dbReference>
<feature type="repeat" description="WD" evidence="3">
    <location>
        <begin position="199"/>
        <end position="241"/>
    </location>
</feature>
<feature type="repeat" description="WD" evidence="3">
    <location>
        <begin position="345"/>
        <end position="380"/>
    </location>
</feature>
<feature type="region of interest" description="Disordered" evidence="4">
    <location>
        <begin position="308"/>
        <end position="338"/>
    </location>
</feature>
<organism evidence="5 6">
    <name type="scientific">Ananas comosus</name>
    <name type="common">Pineapple</name>
    <name type="synonym">Ananas ananas</name>
    <dbReference type="NCBI Taxonomy" id="4615"/>
    <lineage>
        <taxon>Eukaryota</taxon>
        <taxon>Viridiplantae</taxon>
        <taxon>Streptophyta</taxon>
        <taxon>Embryophyta</taxon>
        <taxon>Tracheophyta</taxon>
        <taxon>Spermatophyta</taxon>
        <taxon>Magnoliopsida</taxon>
        <taxon>Liliopsida</taxon>
        <taxon>Poales</taxon>
        <taxon>Bromeliaceae</taxon>
        <taxon>Bromelioideae</taxon>
        <taxon>Ananas</taxon>
    </lineage>
</organism>
<dbReference type="AlphaFoldDB" id="A0A199W4K6"/>
<dbReference type="PANTHER" id="PTHR45296">
    <property type="entry name" value="TRANSDUCIN/WD40 REPEAT-LIKE SUPERFAMILY PROTEIN"/>
    <property type="match status" value="1"/>
</dbReference>
<keyword evidence="1 3" id="KW-0853">WD repeat</keyword>
<dbReference type="InterPro" id="IPR001680">
    <property type="entry name" value="WD40_rpt"/>
</dbReference>
<dbReference type="InterPro" id="IPR015943">
    <property type="entry name" value="WD40/YVTN_repeat-like_dom_sf"/>
</dbReference>
<name>A0A199W4K6_ANACO</name>
<dbReference type="PANTHER" id="PTHR45296:SF1">
    <property type="entry name" value="TRANSDUCIN_WD40 REPEAT-LIKE SUPERFAMILY PROTEIN"/>
    <property type="match status" value="1"/>
</dbReference>
<evidence type="ECO:0000256" key="3">
    <source>
        <dbReference type="PROSITE-ProRule" id="PRU00221"/>
    </source>
</evidence>
<dbReference type="InterPro" id="IPR036322">
    <property type="entry name" value="WD40_repeat_dom_sf"/>
</dbReference>
<dbReference type="EMBL" id="LSRQ01000222">
    <property type="protein sequence ID" value="OAY84422.1"/>
    <property type="molecule type" value="Genomic_DNA"/>
</dbReference>
<dbReference type="PROSITE" id="PS00678">
    <property type="entry name" value="WD_REPEATS_1"/>
    <property type="match status" value="1"/>
</dbReference>
<dbReference type="SUPFAM" id="SSF50978">
    <property type="entry name" value="WD40 repeat-like"/>
    <property type="match status" value="1"/>
</dbReference>
<dbReference type="Proteomes" id="UP000092600">
    <property type="component" value="Unassembled WGS sequence"/>
</dbReference>
<dbReference type="STRING" id="4615.A0A199W4K6"/>